<keyword evidence="3" id="KW-0489">Methyltransferase</keyword>
<dbReference type="STRING" id="1851148.SMSP2_02030"/>
<dbReference type="EC" id="2.1.2.10" evidence="3"/>
<dbReference type="Gene3D" id="3.30.1360.120">
    <property type="entry name" value="Probable tRNA modification gtpase trme, domain 1"/>
    <property type="match status" value="1"/>
</dbReference>
<dbReference type="AlphaFoldDB" id="A0A1Q2MG40"/>
<evidence type="ECO:0000313" key="3">
    <source>
        <dbReference type="EMBL" id="AQQ71653.1"/>
    </source>
</evidence>
<sequence>MANTTAFEKLHISFNARFDEYGDWLVPSVYSDVDTEYAAIQNGIAAVDLSAFGRVSITEDSEIDALNSITELDISMMYENSWAYTAVVTPGREQAKPVRVIRKISEYTLLTMPADTQYVISVLESVNGSGDGIRDISAKTAMLGLYGPKALELVTKILPVDISGIEPGQVMVHKVFMMNLTGIRGSWAGGDGVEIICPSMAAQLAGSSIEKYSGRYNIVPAGMEALTRAIRQSDMPNKPESLK</sequence>
<accession>A0A1Q2MG40</accession>
<evidence type="ECO:0000259" key="2">
    <source>
        <dbReference type="Pfam" id="PF01571"/>
    </source>
</evidence>
<dbReference type="GO" id="GO:0004047">
    <property type="term" value="F:aminomethyltransferase activity"/>
    <property type="evidence" value="ECO:0007669"/>
    <property type="project" value="UniProtKB-EC"/>
</dbReference>
<keyword evidence="3" id="KW-0808">Transferase</keyword>
<feature type="domain" description="GCVT N-terminal" evidence="2">
    <location>
        <begin position="9"/>
        <end position="227"/>
    </location>
</feature>
<dbReference type="Pfam" id="PF01571">
    <property type="entry name" value="GCV_T"/>
    <property type="match status" value="1"/>
</dbReference>
<gene>
    <name evidence="3" type="primary">gcvT</name>
    <name evidence="3" type="ORF">SMSP2_02030</name>
</gene>
<dbReference type="PANTHER" id="PTHR43757">
    <property type="entry name" value="AMINOMETHYLTRANSFERASE"/>
    <property type="match status" value="1"/>
</dbReference>
<dbReference type="OrthoDB" id="9801156at2"/>
<dbReference type="PANTHER" id="PTHR43757:SF2">
    <property type="entry name" value="AMINOMETHYLTRANSFERASE, MITOCHONDRIAL"/>
    <property type="match status" value="1"/>
</dbReference>
<dbReference type="InterPro" id="IPR006222">
    <property type="entry name" value="GCVT_N"/>
</dbReference>
<feature type="binding site" evidence="1">
    <location>
        <position position="194"/>
    </location>
    <ligand>
        <name>substrate</name>
    </ligand>
</feature>
<evidence type="ECO:0000313" key="4">
    <source>
        <dbReference type="Proteomes" id="UP000188181"/>
    </source>
</evidence>
<dbReference type="EMBL" id="CP019646">
    <property type="protein sequence ID" value="AQQ71653.1"/>
    <property type="molecule type" value="Genomic_DNA"/>
</dbReference>
<dbReference type="InterPro" id="IPR028896">
    <property type="entry name" value="GcvT/YgfZ/DmdA"/>
</dbReference>
<dbReference type="SUPFAM" id="SSF103025">
    <property type="entry name" value="Folate-binding domain"/>
    <property type="match status" value="1"/>
</dbReference>
<dbReference type="GO" id="GO:0032259">
    <property type="term" value="P:methylation"/>
    <property type="evidence" value="ECO:0007669"/>
    <property type="project" value="UniProtKB-KW"/>
</dbReference>
<dbReference type="Proteomes" id="UP000188181">
    <property type="component" value="Chromosome"/>
</dbReference>
<evidence type="ECO:0000256" key="1">
    <source>
        <dbReference type="PIRSR" id="PIRSR006487-1"/>
    </source>
</evidence>
<protein>
    <submittedName>
        <fullName evidence="3">Aminomethyltransferase</fullName>
        <ecNumber evidence="3">2.1.2.10</ecNumber>
    </submittedName>
</protein>
<keyword evidence="4" id="KW-1185">Reference proteome</keyword>
<dbReference type="RefSeq" id="WP_146683814.1">
    <property type="nucleotide sequence ID" value="NZ_CP019646.1"/>
</dbReference>
<dbReference type="KEGG" id="pbas:SMSP2_02030"/>
<reference evidence="4" key="1">
    <citation type="submission" date="2017-02" db="EMBL/GenBank/DDBJ databases">
        <title>Comparative genomics and description of representatives of a novel lineage of planctomycetes thriving in anoxic sediments.</title>
        <authorList>
            <person name="Spring S."/>
            <person name="Bunk B."/>
            <person name="Sproer C."/>
        </authorList>
    </citation>
    <scope>NUCLEOTIDE SEQUENCE [LARGE SCALE GENOMIC DNA]</scope>
    <source>
        <strain evidence="4">SM-Chi-D1</strain>
    </source>
</reference>
<dbReference type="PIRSF" id="PIRSF006487">
    <property type="entry name" value="GcvT"/>
    <property type="match status" value="1"/>
</dbReference>
<dbReference type="InterPro" id="IPR027266">
    <property type="entry name" value="TrmE/GcvT-like"/>
</dbReference>
<dbReference type="GO" id="GO:0008168">
    <property type="term" value="F:methyltransferase activity"/>
    <property type="evidence" value="ECO:0007669"/>
    <property type="project" value="UniProtKB-KW"/>
</dbReference>
<proteinExistence type="predicted"/>
<organism evidence="3 4">
    <name type="scientific">Limihaloglobus sulfuriphilus</name>
    <dbReference type="NCBI Taxonomy" id="1851148"/>
    <lineage>
        <taxon>Bacteria</taxon>
        <taxon>Pseudomonadati</taxon>
        <taxon>Planctomycetota</taxon>
        <taxon>Phycisphaerae</taxon>
        <taxon>Sedimentisphaerales</taxon>
        <taxon>Sedimentisphaeraceae</taxon>
        <taxon>Limihaloglobus</taxon>
    </lineage>
</organism>
<name>A0A1Q2MG40_9BACT</name>